<evidence type="ECO:0000313" key="4">
    <source>
        <dbReference type="EMBL" id="EKD18134.1"/>
    </source>
</evidence>
<dbReference type="OrthoDB" id="4689212at2759"/>
<dbReference type="eggNOG" id="ENOG502RTN8">
    <property type="taxonomic scope" value="Eukaryota"/>
</dbReference>
<accession>K1XZC3</accession>
<dbReference type="Pfam" id="PF13933">
    <property type="entry name" value="HRXXH"/>
    <property type="match status" value="1"/>
</dbReference>
<evidence type="ECO:0000256" key="1">
    <source>
        <dbReference type="SAM" id="MobiDB-lite"/>
    </source>
</evidence>
<feature type="signal peptide" evidence="2">
    <location>
        <begin position="1"/>
        <end position="17"/>
    </location>
</feature>
<feature type="compositionally biased region" description="Low complexity" evidence="1">
    <location>
        <begin position="253"/>
        <end position="270"/>
    </location>
</feature>
<dbReference type="InterPro" id="IPR024079">
    <property type="entry name" value="MetalloPept_cat_dom_sf"/>
</dbReference>
<dbReference type="SUPFAM" id="SSF55486">
    <property type="entry name" value="Metalloproteases ('zincins'), catalytic domain"/>
    <property type="match status" value="1"/>
</dbReference>
<proteinExistence type="predicted"/>
<name>K1XZC3_MARBU</name>
<evidence type="ECO:0000259" key="3">
    <source>
        <dbReference type="Pfam" id="PF13933"/>
    </source>
</evidence>
<evidence type="ECO:0000256" key="2">
    <source>
        <dbReference type="SAM" id="SignalP"/>
    </source>
</evidence>
<dbReference type="GeneID" id="18759841"/>
<dbReference type="OMA" id="CNATQRR"/>
<keyword evidence="2" id="KW-0732">Signal</keyword>
<feature type="domain" description="Putative peptidase" evidence="3">
    <location>
        <begin position="11"/>
        <end position="243"/>
    </location>
</feature>
<dbReference type="GO" id="GO:0009277">
    <property type="term" value="C:fungal-type cell wall"/>
    <property type="evidence" value="ECO:0007669"/>
    <property type="project" value="TreeGrafter"/>
</dbReference>
<dbReference type="FunCoup" id="K1XZC3">
    <property type="interactions" value="15"/>
</dbReference>
<dbReference type="GO" id="GO:0005178">
    <property type="term" value="F:integrin binding"/>
    <property type="evidence" value="ECO:0007669"/>
    <property type="project" value="TreeGrafter"/>
</dbReference>
<evidence type="ECO:0000313" key="5">
    <source>
        <dbReference type="Proteomes" id="UP000006753"/>
    </source>
</evidence>
<dbReference type="GO" id="GO:0008270">
    <property type="term" value="F:zinc ion binding"/>
    <property type="evidence" value="ECO:0007669"/>
    <property type="project" value="TreeGrafter"/>
</dbReference>
<dbReference type="EMBL" id="JH921434">
    <property type="protein sequence ID" value="EKD18134.1"/>
    <property type="molecule type" value="Genomic_DNA"/>
</dbReference>
<dbReference type="Gene3D" id="3.40.390.10">
    <property type="entry name" value="Collagenase (Catalytic Domain)"/>
    <property type="match status" value="1"/>
</dbReference>
<dbReference type="STRING" id="1072389.K1XZC3"/>
<dbReference type="HOGENOM" id="CLU_048223_0_0_1"/>
<dbReference type="Proteomes" id="UP000006753">
    <property type="component" value="Unassembled WGS sequence"/>
</dbReference>
<keyword evidence="5" id="KW-1185">Reference proteome</keyword>
<feature type="chain" id="PRO_5003853306" evidence="2">
    <location>
        <begin position="18"/>
        <end position="302"/>
    </location>
</feature>
<dbReference type="InParanoid" id="K1XZC3"/>
<reference evidence="4 5" key="1">
    <citation type="journal article" date="2012" name="BMC Genomics">
        <title>Sequencing the genome of Marssonina brunnea reveals fungus-poplar co-evolution.</title>
        <authorList>
            <person name="Zhu S."/>
            <person name="Cao Y.-Z."/>
            <person name="Jiang C."/>
            <person name="Tan B.-Y."/>
            <person name="Wang Z."/>
            <person name="Feng S."/>
            <person name="Zhang L."/>
            <person name="Su X.-H."/>
            <person name="Brejova B."/>
            <person name="Vinar T."/>
            <person name="Xu M."/>
            <person name="Wang M.-X."/>
            <person name="Zhang S.-G."/>
            <person name="Huang M.-R."/>
            <person name="Wu R."/>
            <person name="Zhou Y."/>
        </authorList>
    </citation>
    <scope>NUCLEOTIDE SEQUENCE [LARGE SCALE GENOMIC DNA]</scope>
    <source>
        <strain evidence="4 5">MB_m1</strain>
    </source>
</reference>
<dbReference type="PANTHER" id="PTHR39399:SF1">
    <property type="entry name" value="PROTEIN ZPS1"/>
    <property type="match status" value="1"/>
</dbReference>
<dbReference type="GO" id="GO:0005576">
    <property type="term" value="C:extracellular region"/>
    <property type="evidence" value="ECO:0007669"/>
    <property type="project" value="TreeGrafter"/>
</dbReference>
<gene>
    <name evidence="4" type="ORF">MBM_03906</name>
</gene>
<dbReference type="GO" id="GO:0008237">
    <property type="term" value="F:metallopeptidase activity"/>
    <property type="evidence" value="ECO:0007669"/>
    <property type="project" value="InterPro"/>
</dbReference>
<dbReference type="KEGG" id="mbe:MBM_03906"/>
<sequence>MLFNSQVLLAYISLVTALPLTSARALESRQQVAWTWNEGATPEISIHVSCNATERAQLQRALNETMTLAQHAKDHIMRFGNSSHIYVKYFGHDSTTAEPAGWYDKIVDGDKTGVVFRCDDVDNKCSNDGWAGHWRGEISPGETVICPLSFESRWPLETLCGHGYTVAEGNDEHYFGADLMHRLYHTPKISEGVVEEYVETQAELLQLAIDSPELAVRNSVTLRHFAVEAYAYDIAVPGQGCPGTLPESPETIPTDTSSSADPSPTDASAAYTPDTQTSTAADEATPASEKCLTLADGVELCV</sequence>
<dbReference type="GO" id="GO:0009986">
    <property type="term" value="C:cell surface"/>
    <property type="evidence" value="ECO:0007669"/>
    <property type="project" value="TreeGrafter"/>
</dbReference>
<dbReference type="PANTHER" id="PTHR39399">
    <property type="entry name" value="PROTEIN ZPS1"/>
    <property type="match status" value="1"/>
</dbReference>
<feature type="region of interest" description="Disordered" evidence="1">
    <location>
        <begin position="241"/>
        <end position="288"/>
    </location>
</feature>
<dbReference type="AlphaFoldDB" id="K1XZC3"/>
<dbReference type="InterPro" id="IPR029482">
    <property type="entry name" value="HRXXH"/>
</dbReference>
<dbReference type="InterPro" id="IPR039124">
    <property type="entry name" value="PRA1-like"/>
</dbReference>
<organism evidence="4 5">
    <name type="scientific">Marssonina brunnea f. sp. multigermtubi (strain MB_m1)</name>
    <name type="common">Marssonina leaf spot fungus</name>
    <dbReference type="NCBI Taxonomy" id="1072389"/>
    <lineage>
        <taxon>Eukaryota</taxon>
        <taxon>Fungi</taxon>
        <taxon>Dikarya</taxon>
        <taxon>Ascomycota</taxon>
        <taxon>Pezizomycotina</taxon>
        <taxon>Leotiomycetes</taxon>
        <taxon>Helotiales</taxon>
        <taxon>Drepanopezizaceae</taxon>
        <taxon>Drepanopeziza</taxon>
    </lineage>
</organism>
<protein>
    <submittedName>
        <fullName evidence="4">Major allergen Asp f 2</fullName>
    </submittedName>
</protein>